<evidence type="ECO:0000313" key="2">
    <source>
        <dbReference type="Proteomes" id="UP000193986"/>
    </source>
</evidence>
<keyword evidence="2" id="KW-1185">Reference proteome</keyword>
<comment type="caution">
    <text evidence="1">The sequence shown here is derived from an EMBL/GenBank/DDBJ whole genome shotgun (WGS) entry which is preliminary data.</text>
</comment>
<reference evidence="1 2" key="1">
    <citation type="submission" date="2016-07" db="EMBL/GenBank/DDBJ databases">
        <title>Pervasive Adenine N6-methylation of Active Genes in Fungi.</title>
        <authorList>
            <consortium name="DOE Joint Genome Institute"/>
            <person name="Mondo S.J."/>
            <person name="Dannebaum R.O."/>
            <person name="Kuo R.C."/>
            <person name="Labutti K."/>
            <person name="Haridas S."/>
            <person name="Kuo A."/>
            <person name="Salamov A."/>
            <person name="Ahrendt S.R."/>
            <person name="Lipzen A."/>
            <person name="Sullivan W."/>
            <person name="Andreopoulos W.B."/>
            <person name="Clum A."/>
            <person name="Lindquist E."/>
            <person name="Daum C."/>
            <person name="Ramamoorthy G.K."/>
            <person name="Gryganskyi A."/>
            <person name="Culley D."/>
            <person name="Magnuson J.K."/>
            <person name="James T.Y."/>
            <person name="O'Malley M.A."/>
            <person name="Stajich J.E."/>
            <person name="Spatafora J.W."/>
            <person name="Visel A."/>
            <person name="Grigoriev I.V."/>
        </authorList>
    </citation>
    <scope>NUCLEOTIDE SEQUENCE [LARGE SCALE GENOMIC DNA]</scope>
    <source>
        <strain evidence="1 2">68-887.2</strain>
    </source>
</reference>
<dbReference type="AlphaFoldDB" id="A0A1Y2BC52"/>
<sequence length="109" mass="12236">MRPFKIEEIAAVVGQMGEMNGHDIRVPIGHGNGRLLQLGKINLINIKVYIESARYTMIYFGGYSDEEVDVLSEAFLKDVESAELYTRSVRNGSKADEGRYHALSVRRSS</sequence>
<gene>
    <name evidence="1" type="ORF">BCR39DRAFT_493027</name>
</gene>
<dbReference type="InParanoid" id="A0A1Y2BC52"/>
<dbReference type="EMBL" id="MCFC01000011">
    <property type="protein sequence ID" value="ORY32110.1"/>
    <property type="molecule type" value="Genomic_DNA"/>
</dbReference>
<evidence type="ECO:0000313" key="1">
    <source>
        <dbReference type="EMBL" id="ORY32110.1"/>
    </source>
</evidence>
<proteinExistence type="predicted"/>
<name>A0A1Y2BC52_9TREE</name>
<dbReference type="STRING" id="71784.A0A1Y2BC52"/>
<protein>
    <submittedName>
        <fullName evidence="1">Uncharacterized protein</fullName>
    </submittedName>
</protein>
<dbReference type="Proteomes" id="UP000193986">
    <property type="component" value="Unassembled WGS sequence"/>
</dbReference>
<accession>A0A1Y2BC52</accession>
<dbReference type="OrthoDB" id="2013972at2759"/>
<organism evidence="1 2">
    <name type="scientific">Naematelia encephala</name>
    <dbReference type="NCBI Taxonomy" id="71784"/>
    <lineage>
        <taxon>Eukaryota</taxon>
        <taxon>Fungi</taxon>
        <taxon>Dikarya</taxon>
        <taxon>Basidiomycota</taxon>
        <taxon>Agaricomycotina</taxon>
        <taxon>Tremellomycetes</taxon>
        <taxon>Tremellales</taxon>
        <taxon>Naemateliaceae</taxon>
        <taxon>Naematelia</taxon>
    </lineage>
</organism>